<dbReference type="InterPro" id="IPR008709">
    <property type="entry name" value="Neurochondrin"/>
</dbReference>
<accession>A0A8J5R6P3</accession>
<reference evidence="1" key="2">
    <citation type="submission" date="2021-02" db="EMBL/GenBank/DDBJ databases">
        <authorList>
            <person name="Kimball J.A."/>
            <person name="Haas M.W."/>
            <person name="Macchietto M."/>
            <person name="Kono T."/>
            <person name="Duquette J."/>
            <person name="Shao M."/>
        </authorList>
    </citation>
    <scope>NUCLEOTIDE SEQUENCE</scope>
    <source>
        <tissue evidence="1">Fresh leaf tissue</tissue>
    </source>
</reference>
<keyword evidence="2" id="KW-1185">Reference proteome</keyword>
<evidence type="ECO:0000313" key="1">
    <source>
        <dbReference type="EMBL" id="KAG8052520.1"/>
    </source>
</evidence>
<name>A0A8J5R6P3_ZIZPA</name>
<protein>
    <recommendedName>
        <fullName evidence="3">Neurochondrin family protein</fullName>
    </recommendedName>
</protein>
<sequence length="161" mass="17447">MAITTLPLEDCLHLLRGEHDEQKLTGLLIAANVCHTGDVATVMEVYRAIGSLFLRRRLNTGLGKLEGGKEEEKEAYLRLAVTVLSGLARIPEVAADEGVVSTIPLIAEIISKSSDLTITEECFELLSLIAIASEDGVYRFCEPGVIAMIFPQISCFPDGKT</sequence>
<comment type="caution">
    <text evidence="1">The sequence shown here is derived from an EMBL/GenBank/DDBJ whole genome shotgun (WGS) entry which is preliminary data.</text>
</comment>
<dbReference type="PANTHER" id="PTHR13109:SF7">
    <property type="entry name" value="NEUROCHONDRIN"/>
    <property type="match status" value="1"/>
</dbReference>
<evidence type="ECO:0008006" key="3">
    <source>
        <dbReference type="Google" id="ProtNLM"/>
    </source>
</evidence>
<evidence type="ECO:0000313" key="2">
    <source>
        <dbReference type="Proteomes" id="UP000729402"/>
    </source>
</evidence>
<dbReference type="OrthoDB" id="742397at2759"/>
<gene>
    <name evidence="1" type="ORF">GUJ93_ZPchr0001g31684</name>
</gene>
<dbReference type="EMBL" id="JAAALK010000288">
    <property type="protein sequence ID" value="KAG8052520.1"/>
    <property type="molecule type" value="Genomic_DNA"/>
</dbReference>
<reference evidence="1" key="1">
    <citation type="journal article" date="2021" name="bioRxiv">
        <title>Whole Genome Assembly and Annotation of Northern Wild Rice, Zizania palustris L., Supports a Whole Genome Duplication in the Zizania Genus.</title>
        <authorList>
            <person name="Haas M."/>
            <person name="Kono T."/>
            <person name="Macchietto M."/>
            <person name="Millas R."/>
            <person name="McGilp L."/>
            <person name="Shao M."/>
            <person name="Duquette J."/>
            <person name="Hirsch C.N."/>
            <person name="Kimball J."/>
        </authorList>
    </citation>
    <scope>NUCLEOTIDE SEQUENCE</scope>
    <source>
        <tissue evidence="1">Fresh leaf tissue</tissue>
    </source>
</reference>
<proteinExistence type="predicted"/>
<dbReference type="Proteomes" id="UP000729402">
    <property type="component" value="Unassembled WGS sequence"/>
</dbReference>
<dbReference type="PANTHER" id="PTHR13109">
    <property type="entry name" value="NEUROCHONDRIN"/>
    <property type="match status" value="1"/>
</dbReference>
<dbReference type="AlphaFoldDB" id="A0A8J5R6P3"/>
<dbReference type="Pfam" id="PF05536">
    <property type="entry name" value="Neurochondrin"/>
    <property type="match status" value="1"/>
</dbReference>
<organism evidence="1 2">
    <name type="scientific">Zizania palustris</name>
    <name type="common">Northern wild rice</name>
    <dbReference type="NCBI Taxonomy" id="103762"/>
    <lineage>
        <taxon>Eukaryota</taxon>
        <taxon>Viridiplantae</taxon>
        <taxon>Streptophyta</taxon>
        <taxon>Embryophyta</taxon>
        <taxon>Tracheophyta</taxon>
        <taxon>Spermatophyta</taxon>
        <taxon>Magnoliopsida</taxon>
        <taxon>Liliopsida</taxon>
        <taxon>Poales</taxon>
        <taxon>Poaceae</taxon>
        <taxon>BOP clade</taxon>
        <taxon>Oryzoideae</taxon>
        <taxon>Oryzeae</taxon>
        <taxon>Zizaniinae</taxon>
        <taxon>Zizania</taxon>
    </lineage>
</organism>